<feature type="transmembrane region" description="Helical" evidence="1">
    <location>
        <begin position="900"/>
        <end position="921"/>
    </location>
</feature>
<dbReference type="Pfam" id="PF00873">
    <property type="entry name" value="ACR_tran"/>
    <property type="match status" value="1"/>
</dbReference>
<dbReference type="PANTHER" id="PTHR32063">
    <property type="match status" value="1"/>
</dbReference>
<keyword evidence="1" id="KW-0812">Transmembrane</keyword>
<reference evidence="2" key="1">
    <citation type="journal article" date="2021" name="PeerJ">
        <title>Extensive microbial diversity within the chicken gut microbiome revealed by metagenomics and culture.</title>
        <authorList>
            <person name="Gilroy R."/>
            <person name="Ravi A."/>
            <person name="Getino M."/>
            <person name="Pursley I."/>
            <person name="Horton D.L."/>
            <person name="Alikhan N.F."/>
            <person name="Baker D."/>
            <person name="Gharbi K."/>
            <person name="Hall N."/>
            <person name="Watson M."/>
            <person name="Adriaenssens E.M."/>
            <person name="Foster-Nyarko E."/>
            <person name="Jarju S."/>
            <person name="Secka A."/>
            <person name="Antonio M."/>
            <person name="Oren A."/>
            <person name="Chaudhuri R.R."/>
            <person name="La Ragione R."/>
            <person name="Hildebrand F."/>
            <person name="Pallen M.J."/>
        </authorList>
    </citation>
    <scope>NUCLEOTIDE SEQUENCE</scope>
    <source>
        <strain evidence="2">ChiGjej4B4-12881</strain>
    </source>
</reference>
<evidence type="ECO:0000256" key="1">
    <source>
        <dbReference type="SAM" id="Phobius"/>
    </source>
</evidence>
<feature type="transmembrane region" description="Helical" evidence="1">
    <location>
        <begin position="519"/>
        <end position="538"/>
    </location>
</feature>
<reference evidence="2" key="2">
    <citation type="submission" date="2021-04" db="EMBL/GenBank/DDBJ databases">
        <authorList>
            <person name="Gilroy R."/>
        </authorList>
    </citation>
    <scope>NUCLEOTIDE SEQUENCE</scope>
    <source>
        <strain evidence="2">ChiGjej4B4-12881</strain>
    </source>
</reference>
<organism evidence="2 3">
    <name type="scientific">Candidatus Lachnoclostridium stercoripullorum</name>
    <dbReference type="NCBI Taxonomy" id="2838635"/>
    <lineage>
        <taxon>Bacteria</taxon>
        <taxon>Bacillati</taxon>
        <taxon>Bacillota</taxon>
        <taxon>Clostridia</taxon>
        <taxon>Lachnospirales</taxon>
        <taxon>Lachnospiraceae</taxon>
    </lineage>
</organism>
<feature type="transmembrane region" description="Helical" evidence="1">
    <location>
        <begin position="948"/>
        <end position="967"/>
    </location>
</feature>
<feature type="transmembrane region" description="Helical" evidence="1">
    <location>
        <begin position="459"/>
        <end position="485"/>
    </location>
</feature>
<feature type="transmembrane region" description="Helical" evidence="1">
    <location>
        <begin position="426"/>
        <end position="447"/>
    </location>
</feature>
<dbReference type="Gene3D" id="3.30.2090.10">
    <property type="entry name" value="Multidrug efflux transporter AcrB TolC docking domain, DN and DC subdomains"/>
    <property type="match status" value="2"/>
</dbReference>
<keyword evidence="1" id="KW-1133">Transmembrane helix</keyword>
<dbReference type="PRINTS" id="PR00702">
    <property type="entry name" value="ACRIFLAVINRP"/>
</dbReference>
<feature type="transmembrane region" description="Helical" evidence="1">
    <location>
        <begin position="872"/>
        <end position="894"/>
    </location>
</feature>
<evidence type="ECO:0000313" key="3">
    <source>
        <dbReference type="Proteomes" id="UP000886780"/>
    </source>
</evidence>
<accession>A0A9D1W5I2</accession>
<dbReference type="InterPro" id="IPR001036">
    <property type="entry name" value="Acrflvin-R"/>
</dbReference>
<proteinExistence type="predicted"/>
<dbReference type="PANTHER" id="PTHR32063:SF0">
    <property type="entry name" value="SWARMING MOTILITY PROTEIN SWRC"/>
    <property type="match status" value="1"/>
</dbReference>
<sequence length="1014" mass="109895">MGLTKAVLKRPVTTVLVILCLIVFGLMSVFSSTTELMPEMDMPMMVIVGVYPGASPDDVTELVTKPVEDAVGTLSGIDGVTSYSAENMSLVLLEYEYGTDMDQAYDDLKKQIDILDLPDDVETPSVISFNINNTASMMLSVNNSEAANLYNYVNNELVPELERLSSVANVEVSGGQEQYIQVEIIPEKLNQYHLSMNSLVTALASSSLSYPAGSAQVGTQDLSVTTGQEFDTVDSLKSIPITVGSGDIIYLEDVANVGYALDEASAIGRYNGEDTMTISLQKQQDASAMEMAEDVNREVARLTAATPSLKVTTIYDTSDSIQSSLSSVYQTMIIAVIISMVIILLFFGEIKASLIVGTSIPISILSALILMHLMDFSLNVITLGSLVLGVGMMVDNSIVVLESCFRATDKVGFKEYYKAALEGTNIVVNSIIGSTATTCVVFLPLAMLEGLSGQMFKPLGFTIVFCMLASLISAMTVVPLCYMFYRPKEKQTAPLSGWVKWLQNGYRGIMEKLLPKKKTVMLTTVGLLILSFLAASQLRMELVPETDEGQISVSVEMRPGLTLDRADAILREVEAYITQDPDLDSYSLTYGGSGMTSLTGGSGASLTAYLKDDRSRETKEIAREWNRHLGTFADCNASAEAYSTMSAMTTSSDSVDFILESTDYDELKAASNRIVEELQGRTDVTDVHSTLENSAPLVKINVDPIKAAAEGLSAAQIGATVNNMLSGVEATTLEVDGEDVSVMVEYPREEYETIDQVQGIVLTNAMGQNVALTDVADVVFEDSPQSIVRSDKQYQVTISADYTDLADSDRNAARQALTDEVVSPNMTANIHTAANAVDEMMIEEFTALFQAIAIAVFLVFVVMAAQFESPKFSFMVMTTIPFSLIGAFGFLWIADASVSMPSLLGFLMLAGTVVNNGILYVDTVNQYRAEMDMKTALIEAGATRLRPILMTTLTTVISMVPMCLAYGDSGEMLQGLALVNVGGLTASTILSLLMLPIYYTLMNRQKKREVWNDD</sequence>
<dbReference type="GO" id="GO:0005886">
    <property type="term" value="C:plasma membrane"/>
    <property type="evidence" value="ECO:0007669"/>
    <property type="project" value="TreeGrafter"/>
</dbReference>
<dbReference type="AlphaFoldDB" id="A0A9D1W5I2"/>
<gene>
    <name evidence="2" type="ORF">IAA28_08260</name>
</gene>
<dbReference type="GO" id="GO:0042910">
    <property type="term" value="F:xenobiotic transmembrane transporter activity"/>
    <property type="evidence" value="ECO:0007669"/>
    <property type="project" value="TreeGrafter"/>
</dbReference>
<evidence type="ECO:0000313" key="2">
    <source>
        <dbReference type="EMBL" id="HIX52785.1"/>
    </source>
</evidence>
<dbReference type="Gene3D" id="3.30.70.1320">
    <property type="entry name" value="Multidrug efflux transporter AcrB pore domain like"/>
    <property type="match status" value="1"/>
</dbReference>
<dbReference type="Gene3D" id="3.30.70.1440">
    <property type="entry name" value="Multidrug efflux transporter AcrB pore domain"/>
    <property type="match status" value="1"/>
</dbReference>
<feature type="transmembrane region" description="Helical" evidence="1">
    <location>
        <begin position="354"/>
        <end position="374"/>
    </location>
</feature>
<feature type="transmembrane region" description="Helical" evidence="1">
    <location>
        <begin position="847"/>
        <end position="865"/>
    </location>
</feature>
<dbReference type="Gene3D" id="1.20.1640.10">
    <property type="entry name" value="Multidrug efflux transporter AcrB transmembrane domain"/>
    <property type="match status" value="2"/>
</dbReference>
<comment type="caution">
    <text evidence="2">The sequence shown here is derived from an EMBL/GenBank/DDBJ whole genome shotgun (WGS) entry which is preliminary data.</text>
</comment>
<dbReference type="SUPFAM" id="SSF82866">
    <property type="entry name" value="Multidrug efflux transporter AcrB transmembrane domain"/>
    <property type="match status" value="2"/>
</dbReference>
<dbReference type="InterPro" id="IPR027463">
    <property type="entry name" value="AcrB_DN_DC_subdom"/>
</dbReference>
<dbReference type="SUPFAM" id="SSF82714">
    <property type="entry name" value="Multidrug efflux transporter AcrB TolC docking domain, DN and DC subdomains"/>
    <property type="match status" value="2"/>
</dbReference>
<keyword evidence="1" id="KW-0472">Membrane</keyword>
<feature type="transmembrane region" description="Helical" evidence="1">
    <location>
        <begin position="380"/>
        <end position="405"/>
    </location>
</feature>
<dbReference type="EMBL" id="DXEU01000148">
    <property type="protein sequence ID" value="HIX52785.1"/>
    <property type="molecule type" value="Genomic_DNA"/>
</dbReference>
<feature type="transmembrane region" description="Helical" evidence="1">
    <location>
        <begin position="328"/>
        <end position="347"/>
    </location>
</feature>
<protein>
    <submittedName>
        <fullName evidence="2">Efflux RND transporter permease subunit</fullName>
    </submittedName>
</protein>
<feature type="transmembrane region" description="Helical" evidence="1">
    <location>
        <begin position="973"/>
        <end position="999"/>
    </location>
</feature>
<dbReference type="SUPFAM" id="SSF82693">
    <property type="entry name" value="Multidrug efflux transporter AcrB pore domain, PN1, PN2, PC1 and PC2 subdomains"/>
    <property type="match status" value="3"/>
</dbReference>
<dbReference type="Proteomes" id="UP000886780">
    <property type="component" value="Unassembled WGS sequence"/>
</dbReference>
<dbReference type="Gene3D" id="3.30.70.1430">
    <property type="entry name" value="Multidrug efflux transporter AcrB pore domain"/>
    <property type="match status" value="2"/>
</dbReference>
<name>A0A9D1W5I2_9FIRM</name>